<name>A0A504J3G6_9FLAO</name>
<protein>
    <submittedName>
        <fullName evidence="1">Tetratricopeptide repeat protein</fullName>
    </submittedName>
</protein>
<sequence>MSVSNEFSNVYLDKGSRENIIYKTERLWKTITVDANTLFEQHKFKEALNNYKNALRQAEILNNYKSECIQGKIPFIQLYIISCNNIAYTYIELKLLEKAGDMFKRTIYYLLYLLDYDCAGIERELKRAVATYLDYSVKYEKDDDSQNKILSDIKEHFSQKQLSQNII</sequence>
<reference evidence="1 2" key="1">
    <citation type="submission" date="2019-06" db="EMBL/GenBank/DDBJ databases">
        <authorList>
            <person name="Meng X."/>
        </authorList>
    </citation>
    <scope>NUCLEOTIDE SEQUENCE [LARGE SCALE GENOMIC DNA]</scope>
    <source>
        <strain evidence="1 2">M625</strain>
    </source>
</reference>
<dbReference type="InterPro" id="IPR011990">
    <property type="entry name" value="TPR-like_helical_dom_sf"/>
</dbReference>
<dbReference type="Proteomes" id="UP000315540">
    <property type="component" value="Unassembled WGS sequence"/>
</dbReference>
<organism evidence="1 2">
    <name type="scientific">Aquimarina algicola</name>
    <dbReference type="NCBI Taxonomy" id="2589995"/>
    <lineage>
        <taxon>Bacteria</taxon>
        <taxon>Pseudomonadati</taxon>
        <taxon>Bacteroidota</taxon>
        <taxon>Flavobacteriia</taxon>
        <taxon>Flavobacteriales</taxon>
        <taxon>Flavobacteriaceae</taxon>
        <taxon>Aquimarina</taxon>
    </lineage>
</organism>
<dbReference type="SUPFAM" id="SSF48452">
    <property type="entry name" value="TPR-like"/>
    <property type="match status" value="1"/>
</dbReference>
<evidence type="ECO:0000313" key="1">
    <source>
        <dbReference type="EMBL" id="TPN81230.1"/>
    </source>
</evidence>
<dbReference type="AlphaFoldDB" id="A0A504J3G6"/>
<evidence type="ECO:0000313" key="2">
    <source>
        <dbReference type="Proteomes" id="UP000315540"/>
    </source>
</evidence>
<dbReference type="OrthoDB" id="707450at2"/>
<gene>
    <name evidence="1" type="ORF">FHK87_24920</name>
</gene>
<dbReference type="EMBL" id="VFWZ01000011">
    <property type="protein sequence ID" value="TPN81230.1"/>
    <property type="molecule type" value="Genomic_DNA"/>
</dbReference>
<dbReference type="RefSeq" id="WP_140597604.1">
    <property type="nucleotide sequence ID" value="NZ_VFWZ01000011.1"/>
</dbReference>
<dbReference type="Gene3D" id="1.25.40.10">
    <property type="entry name" value="Tetratricopeptide repeat domain"/>
    <property type="match status" value="1"/>
</dbReference>
<proteinExistence type="predicted"/>
<accession>A0A504J3G6</accession>
<keyword evidence="2" id="KW-1185">Reference proteome</keyword>
<comment type="caution">
    <text evidence="1">The sequence shown here is derived from an EMBL/GenBank/DDBJ whole genome shotgun (WGS) entry which is preliminary data.</text>
</comment>